<keyword evidence="3" id="KW-1185">Reference proteome</keyword>
<evidence type="ECO:0000313" key="2">
    <source>
        <dbReference type="EMBL" id="TCL65683.1"/>
    </source>
</evidence>
<dbReference type="PANTHER" id="PTHR34597:SF3">
    <property type="entry name" value="OUTER MEMBRANE TRANSPORTER CDIB"/>
    <property type="match status" value="1"/>
</dbReference>
<dbReference type="GO" id="GO:0008320">
    <property type="term" value="F:protein transmembrane transporter activity"/>
    <property type="evidence" value="ECO:0007669"/>
    <property type="project" value="TreeGrafter"/>
</dbReference>
<dbReference type="Pfam" id="PF03865">
    <property type="entry name" value="ShlB"/>
    <property type="match status" value="1"/>
</dbReference>
<dbReference type="InterPro" id="IPR005565">
    <property type="entry name" value="Hemolysn_activator_HlyB_C"/>
</dbReference>
<reference evidence="2 3" key="1">
    <citation type="submission" date="2019-03" db="EMBL/GenBank/DDBJ databases">
        <title>Genomic Encyclopedia of Type Strains, Phase IV (KMG-IV): sequencing the most valuable type-strain genomes for metagenomic binning, comparative biology and taxonomic classification.</title>
        <authorList>
            <person name="Goeker M."/>
        </authorList>
    </citation>
    <scope>NUCLEOTIDE SEQUENCE [LARGE SCALE GENOMIC DNA]</scope>
    <source>
        <strain evidence="2 3">DSM 18792</strain>
    </source>
</reference>
<dbReference type="AlphaFoldDB" id="A0A4R1RHX8"/>
<feature type="non-terminal residue" evidence="2">
    <location>
        <position position="1"/>
    </location>
</feature>
<gene>
    <name evidence="2" type="ORF">EV196_105349</name>
</gene>
<dbReference type="EMBL" id="SLUP01000005">
    <property type="protein sequence ID" value="TCL65683.1"/>
    <property type="molecule type" value="Genomic_DNA"/>
</dbReference>
<evidence type="ECO:0000313" key="3">
    <source>
        <dbReference type="Proteomes" id="UP000295455"/>
    </source>
</evidence>
<organism evidence="2 3">
    <name type="scientific">Mariniflexile fucanivorans</name>
    <dbReference type="NCBI Taxonomy" id="264023"/>
    <lineage>
        <taxon>Bacteria</taxon>
        <taxon>Pseudomonadati</taxon>
        <taxon>Bacteroidota</taxon>
        <taxon>Flavobacteriia</taxon>
        <taxon>Flavobacteriales</taxon>
        <taxon>Flavobacteriaceae</taxon>
        <taxon>Mariniflexile</taxon>
    </lineage>
</organism>
<proteinExistence type="predicted"/>
<comment type="caution">
    <text evidence="2">The sequence shown here is derived from an EMBL/GenBank/DDBJ whole genome shotgun (WGS) entry which is preliminary data.</text>
</comment>
<protein>
    <recommendedName>
        <fullName evidence="1">Haemolysin activator HlyB C-terminal domain-containing protein</fullName>
    </recommendedName>
</protein>
<dbReference type="GO" id="GO:0098046">
    <property type="term" value="C:type V protein secretion system complex"/>
    <property type="evidence" value="ECO:0007669"/>
    <property type="project" value="TreeGrafter"/>
</dbReference>
<evidence type="ECO:0000259" key="1">
    <source>
        <dbReference type="Pfam" id="PF03865"/>
    </source>
</evidence>
<feature type="domain" description="Haemolysin activator HlyB C-terminal" evidence="1">
    <location>
        <begin position="30"/>
        <end position="102"/>
    </location>
</feature>
<dbReference type="PANTHER" id="PTHR34597">
    <property type="entry name" value="SLR1661 PROTEIN"/>
    <property type="match status" value="1"/>
</dbReference>
<dbReference type="GO" id="GO:0046819">
    <property type="term" value="P:protein secretion by the type V secretion system"/>
    <property type="evidence" value="ECO:0007669"/>
    <property type="project" value="TreeGrafter"/>
</dbReference>
<sequence length="135" mass="15281">YPVLKDDKLTISTIWKGHIISNQSFEFYQAASIGGKNGLRGFRNERFSGQTSYFQNTDLRWNITRFNAGILPAKLGAFTGFDYGRVWLKNDNSNKWHTAYGGGLYVNTAGLFTFQTSYFSSYDGGRFMFGLGFGF</sequence>
<dbReference type="RefSeq" id="WP_317128017.1">
    <property type="nucleotide sequence ID" value="NZ_SLUP01000005.1"/>
</dbReference>
<dbReference type="InterPro" id="IPR051544">
    <property type="entry name" value="TPS_OM_transporter"/>
</dbReference>
<dbReference type="Gene3D" id="2.40.160.50">
    <property type="entry name" value="membrane protein fhac: a member of the omp85/tpsb transporter family"/>
    <property type="match status" value="1"/>
</dbReference>
<dbReference type="Proteomes" id="UP000295455">
    <property type="component" value="Unassembled WGS sequence"/>
</dbReference>
<accession>A0A4R1RHX8</accession>
<name>A0A4R1RHX8_9FLAO</name>